<dbReference type="Gene3D" id="1.10.357.10">
    <property type="entry name" value="Tetracycline Repressor, domain 2"/>
    <property type="match status" value="1"/>
</dbReference>
<dbReference type="AlphaFoldDB" id="A0A365H822"/>
<dbReference type="PROSITE" id="PS50977">
    <property type="entry name" value="HTH_TETR_2"/>
    <property type="match status" value="1"/>
</dbReference>
<evidence type="ECO:0000256" key="2">
    <source>
        <dbReference type="ARBA" id="ARBA00023125"/>
    </source>
</evidence>
<dbReference type="EMBL" id="QLYX01000004">
    <property type="protein sequence ID" value="RAY15237.1"/>
    <property type="molecule type" value="Genomic_DNA"/>
</dbReference>
<keyword evidence="1" id="KW-0805">Transcription regulation</keyword>
<dbReference type="PANTHER" id="PTHR30055:SF234">
    <property type="entry name" value="HTH-TYPE TRANSCRIPTIONAL REGULATOR BETI"/>
    <property type="match status" value="1"/>
</dbReference>
<dbReference type="GO" id="GO:0000976">
    <property type="term" value="F:transcription cis-regulatory region binding"/>
    <property type="evidence" value="ECO:0007669"/>
    <property type="project" value="TreeGrafter"/>
</dbReference>
<keyword evidence="2 4" id="KW-0238">DNA-binding</keyword>
<dbReference type="GO" id="GO:0003700">
    <property type="term" value="F:DNA-binding transcription factor activity"/>
    <property type="evidence" value="ECO:0007669"/>
    <property type="project" value="TreeGrafter"/>
</dbReference>
<dbReference type="InterPro" id="IPR041678">
    <property type="entry name" value="TetR_C_16"/>
</dbReference>
<proteinExistence type="predicted"/>
<protein>
    <submittedName>
        <fullName evidence="6">TetR/AcrR family transcriptional regulator</fullName>
    </submittedName>
</protein>
<dbReference type="RefSeq" id="WP_111865781.1">
    <property type="nucleotide sequence ID" value="NZ_QLYX01000004.1"/>
</dbReference>
<dbReference type="OrthoDB" id="3210235at2"/>
<comment type="caution">
    <text evidence="6">The sequence shown here is derived from an EMBL/GenBank/DDBJ whole genome shotgun (WGS) entry which is preliminary data.</text>
</comment>
<accession>A0A365H822</accession>
<dbReference type="SUPFAM" id="SSF48498">
    <property type="entry name" value="Tetracyclin repressor-like, C-terminal domain"/>
    <property type="match status" value="1"/>
</dbReference>
<evidence type="ECO:0000313" key="7">
    <source>
        <dbReference type="Proteomes" id="UP000251891"/>
    </source>
</evidence>
<dbReference type="Pfam" id="PF00440">
    <property type="entry name" value="TetR_N"/>
    <property type="match status" value="1"/>
</dbReference>
<dbReference type="PANTHER" id="PTHR30055">
    <property type="entry name" value="HTH-TYPE TRANSCRIPTIONAL REGULATOR RUTR"/>
    <property type="match status" value="1"/>
</dbReference>
<evidence type="ECO:0000259" key="5">
    <source>
        <dbReference type="PROSITE" id="PS50977"/>
    </source>
</evidence>
<dbReference type="PROSITE" id="PS01081">
    <property type="entry name" value="HTH_TETR_1"/>
    <property type="match status" value="1"/>
</dbReference>
<evidence type="ECO:0000256" key="3">
    <source>
        <dbReference type="ARBA" id="ARBA00023163"/>
    </source>
</evidence>
<dbReference type="InterPro" id="IPR050109">
    <property type="entry name" value="HTH-type_TetR-like_transc_reg"/>
</dbReference>
<organism evidence="6 7">
    <name type="scientific">Actinomadura craniellae</name>
    <dbReference type="NCBI Taxonomy" id="2231787"/>
    <lineage>
        <taxon>Bacteria</taxon>
        <taxon>Bacillati</taxon>
        <taxon>Actinomycetota</taxon>
        <taxon>Actinomycetes</taxon>
        <taxon>Streptosporangiales</taxon>
        <taxon>Thermomonosporaceae</taxon>
        <taxon>Actinomadura</taxon>
    </lineage>
</organism>
<dbReference type="InterPro" id="IPR036271">
    <property type="entry name" value="Tet_transcr_reg_TetR-rel_C_sf"/>
</dbReference>
<evidence type="ECO:0000256" key="4">
    <source>
        <dbReference type="PROSITE-ProRule" id="PRU00335"/>
    </source>
</evidence>
<dbReference type="InterPro" id="IPR009057">
    <property type="entry name" value="Homeodomain-like_sf"/>
</dbReference>
<keyword evidence="3" id="KW-0804">Transcription</keyword>
<reference evidence="6 7" key="1">
    <citation type="submission" date="2018-06" db="EMBL/GenBank/DDBJ databases">
        <title>Actinomadura craniellae sp. nov. isolated from marine sponge Craniella sp.</title>
        <authorList>
            <person name="Li L."/>
            <person name="Xu Q.H."/>
            <person name="Lin H.W."/>
            <person name="Lu Y.H."/>
        </authorList>
    </citation>
    <scope>NUCLEOTIDE SEQUENCE [LARGE SCALE GENOMIC DNA]</scope>
    <source>
        <strain evidence="6 7">LHW63021</strain>
    </source>
</reference>
<dbReference type="PRINTS" id="PR00455">
    <property type="entry name" value="HTHTETR"/>
</dbReference>
<feature type="domain" description="HTH tetR-type" evidence="5">
    <location>
        <begin position="12"/>
        <end position="72"/>
    </location>
</feature>
<feature type="DNA-binding region" description="H-T-H motif" evidence="4">
    <location>
        <begin position="35"/>
        <end position="54"/>
    </location>
</feature>
<dbReference type="Proteomes" id="UP000251891">
    <property type="component" value="Unassembled WGS sequence"/>
</dbReference>
<gene>
    <name evidence="6" type="ORF">DPM19_11025</name>
</gene>
<dbReference type="InterPro" id="IPR023772">
    <property type="entry name" value="DNA-bd_HTH_TetR-type_CS"/>
</dbReference>
<evidence type="ECO:0000256" key="1">
    <source>
        <dbReference type="ARBA" id="ARBA00023015"/>
    </source>
</evidence>
<dbReference type="Pfam" id="PF17920">
    <property type="entry name" value="TetR_C_16"/>
    <property type="match status" value="1"/>
</dbReference>
<sequence length="202" mass="22131">MQVHERPRRDRAATRRRLLDTARALFAEHGYDHVSVRMIAGAAGANVALINRYFGTKAALFGEVLAEETELRRIIEEGDRAGLPRRLAERFVRQIESGQLNLTSRLLDRSIGSEEVQPILRQHIETVLAEPLTARLAEDGGDDARARAALAATIILGGGSVRRMIGLAELRALGPAVLLERLTAMYEAALAPVPAEAVRRAE</sequence>
<dbReference type="SUPFAM" id="SSF46689">
    <property type="entry name" value="Homeodomain-like"/>
    <property type="match status" value="1"/>
</dbReference>
<evidence type="ECO:0000313" key="6">
    <source>
        <dbReference type="EMBL" id="RAY15237.1"/>
    </source>
</evidence>
<keyword evidence="7" id="KW-1185">Reference proteome</keyword>
<dbReference type="InterPro" id="IPR001647">
    <property type="entry name" value="HTH_TetR"/>
</dbReference>
<name>A0A365H822_9ACTN</name>